<keyword evidence="2" id="KW-0325">Glycoprotein</keyword>
<accession>A0A2T4DPR7</accession>
<dbReference type="PANTHER" id="PTHR10605:SF56">
    <property type="entry name" value="BIFUNCTIONAL HEPARAN SULFATE N-DEACETYLASE_N-SULFOTRANSFERASE"/>
    <property type="match status" value="1"/>
</dbReference>
<evidence type="ECO:0000256" key="2">
    <source>
        <dbReference type="ARBA" id="ARBA00023180"/>
    </source>
</evidence>
<dbReference type="InterPro" id="IPR027417">
    <property type="entry name" value="P-loop_NTPase"/>
</dbReference>
<proteinExistence type="predicted"/>
<gene>
    <name evidence="4" type="ORF">C9994_10110</name>
</gene>
<evidence type="ECO:0000256" key="1">
    <source>
        <dbReference type="ARBA" id="ARBA00022679"/>
    </source>
</evidence>
<dbReference type="AlphaFoldDB" id="A0A2T4DPR7"/>
<dbReference type="InterPro" id="IPR037359">
    <property type="entry name" value="NST/OST"/>
</dbReference>
<evidence type="ECO:0000313" key="4">
    <source>
        <dbReference type="EMBL" id="PTB95821.1"/>
    </source>
</evidence>
<dbReference type="PANTHER" id="PTHR10605">
    <property type="entry name" value="HEPARAN SULFATE SULFOTRANSFERASE"/>
    <property type="match status" value="1"/>
</dbReference>
<organism evidence="4 5">
    <name type="scientific">Marivirga lumbricoides</name>
    <dbReference type="NCBI Taxonomy" id="1046115"/>
    <lineage>
        <taxon>Bacteria</taxon>
        <taxon>Pseudomonadati</taxon>
        <taxon>Bacteroidota</taxon>
        <taxon>Cytophagia</taxon>
        <taxon>Cytophagales</taxon>
        <taxon>Marivirgaceae</taxon>
        <taxon>Marivirga</taxon>
    </lineage>
</organism>
<sequence>MMQPNLFILGFPKCGTSSLFNVLNQSKEITGSRPKETFFLMDSNSPVRQYAENSIGNNKTWRSFYPFPVNSTTYIMEATTHHVFQDRMLEHLQNRSKDFKLIILLREPADRIRSSFYYTKYNASYINKSITFERYVSDLLHCNPMNYINNNSSRFVLERELFYSKYIDHLRKYKSFFDEGILYIGVFEEMKNDPLKFYSNLFKWLKIDISLGELELEKKNPTYQPKSSSLQNLLASLNRSFNIIPYKSHLKKLYFKYFTDRVISSDDSLSISILKNYFEDYNKALKKEFKVDISGWK</sequence>
<dbReference type="SUPFAM" id="SSF52540">
    <property type="entry name" value="P-loop containing nucleoside triphosphate hydrolases"/>
    <property type="match status" value="1"/>
</dbReference>
<protein>
    <recommendedName>
        <fullName evidence="3">Sulfotransferase domain-containing protein</fullName>
    </recommendedName>
</protein>
<dbReference type="EMBL" id="PYVU01000084">
    <property type="protein sequence ID" value="PTB95821.1"/>
    <property type="molecule type" value="Genomic_DNA"/>
</dbReference>
<feature type="domain" description="Sulfotransferase" evidence="3">
    <location>
        <begin position="4"/>
        <end position="228"/>
    </location>
</feature>
<name>A0A2T4DPR7_9BACT</name>
<dbReference type="InterPro" id="IPR000863">
    <property type="entry name" value="Sulfotransferase_dom"/>
</dbReference>
<keyword evidence="1" id="KW-0808">Transferase</keyword>
<evidence type="ECO:0000259" key="3">
    <source>
        <dbReference type="Pfam" id="PF00685"/>
    </source>
</evidence>
<evidence type="ECO:0000313" key="5">
    <source>
        <dbReference type="Proteomes" id="UP000240608"/>
    </source>
</evidence>
<comment type="caution">
    <text evidence="4">The sequence shown here is derived from an EMBL/GenBank/DDBJ whole genome shotgun (WGS) entry which is preliminary data.</text>
</comment>
<dbReference type="Proteomes" id="UP000240608">
    <property type="component" value="Unassembled WGS sequence"/>
</dbReference>
<dbReference type="Gene3D" id="3.40.50.300">
    <property type="entry name" value="P-loop containing nucleotide triphosphate hydrolases"/>
    <property type="match status" value="1"/>
</dbReference>
<reference evidence="4 5" key="1">
    <citation type="submission" date="2018-03" db="EMBL/GenBank/DDBJ databases">
        <title>Cross-interface Injection: A General Nanoliter Liquid Handling Method Applied to Single Cells Genome Amplification Automated Nanoliter Liquid Handling Applied to Single Cell Multiple Displacement Amplification.</title>
        <authorList>
            <person name="Yun J."/>
            <person name="Xu P."/>
            <person name="Xu J."/>
            <person name="Dai X."/>
            <person name="Wang Y."/>
            <person name="Zheng X."/>
            <person name="Cao C."/>
            <person name="Yi Q."/>
            <person name="Zhu Y."/>
            <person name="Wang L."/>
            <person name="Dong Z."/>
            <person name="Huang Y."/>
            <person name="Huang L."/>
            <person name="Du W."/>
        </authorList>
    </citation>
    <scope>NUCLEOTIDE SEQUENCE [LARGE SCALE GENOMIC DNA]</scope>
    <source>
        <strain evidence="4 5">Z-D1-2</strain>
    </source>
</reference>
<dbReference type="GO" id="GO:0008146">
    <property type="term" value="F:sulfotransferase activity"/>
    <property type="evidence" value="ECO:0007669"/>
    <property type="project" value="InterPro"/>
</dbReference>
<dbReference type="Pfam" id="PF00685">
    <property type="entry name" value="Sulfotransfer_1"/>
    <property type="match status" value="1"/>
</dbReference>